<keyword evidence="2" id="KW-0472">Membrane</keyword>
<dbReference type="InterPro" id="IPR009003">
    <property type="entry name" value="Peptidase_S1_PA"/>
</dbReference>
<sequence length="369" mass="38801">MDNFDNFFNKAGDGGSERTPVYHTPDSTGGGPNKKMTTVTILFVVIAVIMCIAIVANVIVLASMKSQVSQDYADTLTNAVRDQYLAAIEEYLDGKEITDDVLEQIKEDVIKALNTSAAAVAGTETIFSTAQIVAVGKSTTSYGTGFLITATDADGNSQRYVVTNAHVVLEVRSSSSGSSFPWGGGSSTTYSFVNRSNITCSFMDGASGSYSLEVVAVGSYYETENGQVVDSDYKTEPDLAILRFTGDQPDETTYPSLNIASDEANYGDNVAIVGYPEGAGLSVTSGTISKTAHQLSSWGYGSFYMTDAAINSGNSGGPMVNNKGEVVGVVESKLSSTDGSTSIENMGYAVTSMTLIEFLSSHGLTPVTV</sequence>
<dbReference type="SUPFAM" id="SSF50494">
    <property type="entry name" value="Trypsin-like serine proteases"/>
    <property type="match status" value="1"/>
</dbReference>
<evidence type="ECO:0000256" key="1">
    <source>
        <dbReference type="SAM" id="MobiDB-lite"/>
    </source>
</evidence>
<dbReference type="GO" id="GO:0006508">
    <property type="term" value="P:proteolysis"/>
    <property type="evidence" value="ECO:0007669"/>
    <property type="project" value="InterPro"/>
</dbReference>
<evidence type="ECO:0000256" key="2">
    <source>
        <dbReference type="SAM" id="Phobius"/>
    </source>
</evidence>
<evidence type="ECO:0000313" key="3">
    <source>
        <dbReference type="EMBL" id="HIU20717.1"/>
    </source>
</evidence>
<proteinExistence type="predicted"/>
<accession>A0A9D1HQZ6</accession>
<name>A0A9D1HQZ6_9FIRM</name>
<reference evidence="3" key="2">
    <citation type="journal article" date="2021" name="PeerJ">
        <title>Extensive microbial diversity within the chicken gut microbiome revealed by metagenomics and culture.</title>
        <authorList>
            <person name="Gilroy R."/>
            <person name="Ravi A."/>
            <person name="Getino M."/>
            <person name="Pursley I."/>
            <person name="Horton D.L."/>
            <person name="Alikhan N.F."/>
            <person name="Baker D."/>
            <person name="Gharbi K."/>
            <person name="Hall N."/>
            <person name="Watson M."/>
            <person name="Adriaenssens E.M."/>
            <person name="Foster-Nyarko E."/>
            <person name="Jarju S."/>
            <person name="Secka A."/>
            <person name="Antonio M."/>
            <person name="Oren A."/>
            <person name="Chaudhuri R.R."/>
            <person name="La Ragione R."/>
            <person name="Hildebrand F."/>
            <person name="Pallen M.J."/>
        </authorList>
    </citation>
    <scope>NUCLEOTIDE SEQUENCE</scope>
    <source>
        <strain evidence="3">1063</strain>
    </source>
</reference>
<dbReference type="PANTHER" id="PTHR43019:SF23">
    <property type="entry name" value="PROTEASE DO-LIKE 5, CHLOROPLASTIC"/>
    <property type="match status" value="1"/>
</dbReference>
<keyword evidence="2" id="KW-0812">Transmembrane</keyword>
<feature type="transmembrane region" description="Helical" evidence="2">
    <location>
        <begin position="41"/>
        <end position="62"/>
    </location>
</feature>
<evidence type="ECO:0000313" key="4">
    <source>
        <dbReference type="Proteomes" id="UP000824088"/>
    </source>
</evidence>
<dbReference type="AlphaFoldDB" id="A0A9D1HQZ6"/>
<keyword evidence="2" id="KW-1133">Transmembrane helix</keyword>
<comment type="caution">
    <text evidence="3">The sequence shown here is derived from an EMBL/GenBank/DDBJ whole genome shotgun (WGS) entry which is preliminary data.</text>
</comment>
<organism evidence="3 4">
    <name type="scientific">Candidatus Limadaptatus stercorigallinarum</name>
    <dbReference type="NCBI Taxonomy" id="2840845"/>
    <lineage>
        <taxon>Bacteria</taxon>
        <taxon>Bacillati</taxon>
        <taxon>Bacillota</taxon>
        <taxon>Clostridia</taxon>
        <taxon>Eubacteriales</taxon>
        <taxon>Candidatus Limadaptatus</taxon>
    </lineage>
</organism>
<protein>
    <submittedName>
        <fullName evidence="3">Trypsin-like peptidase domain-containing protein</fullName>
    </submittedName>
</protein>
<dbReference type="InterPro" id="IPR001940">
    <property type="entry name" value="Peptidase_S1C"/>
</dbReference>
<dbReference type="Gene3D" id="2.40.10.10">
    <property type="entry name" value="Trypsin-like serine proteases"/>
    <property type="match status" value="2"/>
</dbReference>
<dbReference type="PANTHER" id="PTHR43019">
    <property type="entry name" value="SERINE ENDOPROTEASE DEGS"/>
    <property type="match status" value="1"/>
</dbReference>
<dbReference type="InterPro" id="IPR043504">
    <property type="entry name" value="Peptidase_S1_PA_chymotrypsin"/>
</dbReference>
<reference evidence="3" key="1">
    <citation type="submission" date="2020-10" db="EMBL/GenBank/DDBJ databases">
        <authorList>
            <person name="Gilroy R."/>
        </authorList>
    </citation>
    <scope>NUCLEOTIDE SEQUENCE</scope>
    <source>
        <strain evidence="3">1063</strain>
    </source>
</reference>
<gene>
    <name evidence="3" type="ORF">IAD51_00530</name>
</gene>
<dbReference type="EMBL" id="DVMN01000007">
    <property type="protein sequence ID" value="HIU20717.1"/>
    <property type="molecule type" value="Genomic_DNA"/>
</dbReference>
<dbReference type="GO" id="GO:0004252">
    <property type="term" value="F:serine-type endopeptidase activity"/>
    <property type="evidence" value="ECO:0007669"/>
    <property type="project" value="InterPro"/>
</dbReference>
<dbReference type="Proteomes" id="UP000824088">
    <property type="component" value="Unassembled WGS sequence"/>
</dbReference>
<feature type="region of interest" description="Disordered" evidence="1">
    <location>
        <begin position="11"/>
        <end position="31"/>
    </location>
</feature>
<dbReference type="PRINTS" id="PR00834">
    <property type="entry name" value="PROTEASES2C"/>
</dbReference>
<dbReference type="Pfam" id="PF13365">
    <property type="entry name" value="Trypsin_2"/>
    <property type="match status" value="1"/>
</dbReference>